<dbReference type="InterPro" id="IPR036390">
    <property type="entry name" value="WH_DNA-bd_sf"/>
</dbReference>
<dbReference type="Pfam" id="PF12840">
    <property type="entry name" value="HTH_20"/>
    <property type="match status" value="1"/>
</dbReference>
<accession>A0ABS0BBZ0</accession>
<name>A0ABS0BBZ0_9GAMM</name>
<proteinExistence type="predicted"/>
<evidence type="ECO:0000313" key="3">
    <source>
        <dbReference type="Proteomes" id="UP001429984"/>
    </source>
</evidence>
<organism evidence="2 3">
    <name type="scientific">Lysobacter niastensis</name>
    <dbReference type="NCBI Taxonomy" id="380629"/>
    <lineage>
        <taxon>Bacteria</taxon>
        <taxon>Pseudomonadati</taxon>
        <taxon>Pseudomonadota</taxon>
        <taxon>Gammaproteobacteria</taxon>
        <taxon>Lysobacterales</taxon>
        <taxon>Lysobacteraceae</taxon>
        <taxon>Lysobacter</taxon>
    </lineage>
</organism>
<dbReference type="Proteomes" id="UP001429984">
    <property type="component" value="Unassembled WGS sequence"/>
</dbReference>
<dbReference type="Gene3D" id="1.10.10.10">
    <property type="entry name" value="Winged helix-like DNA-binding domain superfamily/Winged helix DNA-binding domain"/>
    <property type="match status" value="1"/>
</dbReference>
<dbReference type="InterPro" id="IPR036388">
    <property type="entry name" value="WH-like_DNA-bd_sf"/>
</dbReference>
<dbReference type="PROSITE" id="PS50987">
    <property type="entry name" value="HTH_ARSR_2"/>
    <property type="match status" value="1"/>
</dbReference>
<protein>
    <submittedName>
        <fullName evidence="2">Helix-turn-helix transcriptional regulator</fullName>
    </submittedName>
</protein>
<evidence type="ECO:0000313" key="2">
    <source>
        <dbReference type="EMBL" id="MBF6024645.1"/>
    </source>
</evidence>
<dbReference type="NCBIfam" id="NF033788">
    <property type="entry name" value="HTH_metalloreg"/>
    <property type="match status" value="1"/>
</dbReference>
<dbReference type="SMART" id="SM00418">
    <property type="entry name" value="HTH_ARSR"/>
    <property type="match status" value="1"/>
</dbReference>
<dbReference type="PANTHER" id="PTHR38600:SF2">
    <property type="entry name" value="SLL0088 PROTEIN"/>
    <property type="match status" value="1"/>
</dbReference>
<feature type="domain" description="HTH arsR-type" evidence="1">
    <location>
        <begin position="1"/>
        <end position="94"/>
    </location>
</feature>
<reference evidence="2 3" key="1">
    <citation type="submission" date="2020-11" db="EMBL/GenBank/DDBJ databases">
        <title>Draft Genome Sequence and Secondary Metabolite Biosynthetic Potential of the Lysobacter niastensis Type strain DSM 18481.</title>
        <authorList>
            <person name="Turrini P."/>
            <person name="Artuso I."/>
            <person name="Tescari M."/>
            <person name="Lugli G.A."/>
            <person name="Frangipani E."/>
            <person name="Ventura M."/>
            <person name="Visca P."/>
        </authorList>
    </citation>
    <scope>NUCLEOTIDE SEQUENCE [LARGE SCALE GENOMIC DNA]</scope>
    <source>
        <strain evidence="2 3">DSM 18481</strain>
    </source>
</reference>
<evidence type="ECO:0000259" key="1">
    <source>
        <dbReference type="PROSITE" id="PS50987"/>
    </source>
</evidence>
<dbReference type="InterPro" id="IPR001845">
    <property type="entry name" value="HTH_ArsR_DNA-bd_dom"/>
</dbReference>
<keyword evidence="3" id="KW-1185">Reference proteome</keyword>
<dbReference type="InterPro" id="IPR011991">
    <property type="entry name" value="ArsR-like_HTH"/>
</dbReference>
<dbReference type="PRINTS" id="PR00778">
    <property type="entry name" value="HTHARSR"/>
</dbReference>
<dbReference type="SUPFAM" id="SSF46785">
    <property type="entry name" value="Winged helix' DNA-binding domain"/>
    <property type="match status" value="1"/>
</dbReference>
<dbReference type="CDD" id="cd00090">
    <property type="entry name" value="HTH_ARSR"/>
    <property type="match status" value="1"/>
</dbReference>
<dbReference type="PANTHER" id="PTHR38600">
    <property type="entry name" value="TRANSCRIPTIONAL REGULATORY PROTEIN"/>
    <property type="match status" value="1"/>
</dbReference>
<dbReference type="RefSeq" id="WP_194931252.1">
    <property type="nucleotide sequence ID" value="NZ_JADLZT010000006.1"/>
</dbReference>
<gene>
    <name evidence="2" type="ORF">IU514_11455</name>
</gene>
<comment type="caution">
    <text evidence="2">The sequence shown here is derived from an EMBL/GenBank/DDBJ whole genome shotgun (WGS) entry which is preliminary data.</text>
</comment>
<dbReference type="EMBL" id="JADLZT010000006">
    <property type="protein sequence ID" value="MBF6024645.1"/>
    <property type="molecule type" value="Genomic_DNA"/>
</dbReference>
<sequence>MVDKQARLDAVFRALADPTRRAMLNDLAGGERSVGELAAPFQMSLAAASKHIKVLEGAGLIRRDVQGRTHVCRLDARPMHAGLEWIRHYERFWNQRLDALEALLQAEDARAAKARKPGKSR</sequence>